<dbReference type="GeneID" id="20248124"/>
<proteinExistence type="predicted"/>
<sequence>MYKVYEHFGISKVLWLIILTICVSIIASDKSDRKNVILGKNLDIVLFNKEKTDEGREQGVTCTDCKVFHPQNDANSKKIRHSRHKIQHNERKITERIKKTQVNTSRGKSPLHILFRISVNGKKTREWITSSENDFDDFSFEDDLKEKPVSKAGLGEHRAIPSGRRKKDKDKHTNHLQKDQDDFVFLDDKETKSEKILKGSSLDYFNIEPYKPFRRLDNVEQKFVNRIQGPMRSLIRSMDVVVDKISWRADQAMEVTQHAYNSTRFVMMNGVRELLQDIISSNNIVYGSVLDVTKLTRNIYIRSHQRQKDNQPRFNTETSRQYLNNGQTFQNLSREFRNYQKLFDDVKMMKMKSQQLADRLRQIKENLGDTFEQNQLIDIIYIANQTRLKLESEFKKSVILRRHDRYRNLVTDVQMLLTASKMQLRDARDVIRTATINTRGNLIASQDRKRKRTVSGVDGGLLAPVSLVVQSDAPVTDRITLSNDVNELISKSKKHAKKLEEISKYAERLLTPLIRMGENVDLKNMRKQSGSVGGLTRHIILTMKKLYEVIAMISYEIEYDAEFYIPCIYRDSVGDDCNDMIFGSGGGAMEGSGDMDIDSNEPIDMEFDFEGDMETKEDENRHKILREFGNKLHQVSASRKQSSLDLLQSADSARRNVKEKSKVWENTKVNLEISNNFIREFKSFNKTYETELSRFLRIHTTVLAKTTVINKQVESIQSQCQQAIEKAEKKVKEMQSKKSGKSADGDNGNVDTGAEGAFTSTITKVSLAKDEIKSYQQLRREAPVECENVQDRIRKMRSDIAQLKEKVNKARFVLSSLQLPVTVDNTNYIKSNIEGRSDELSMVTSIEVCIKPTVADGIIVVLKGDQSVTLRMEYGKLLIQIKREDTDIGDLSSDQTLELEKWYTVKFKRIGHHLTLSVTSVVNGAVETNNVTKSLETLEVLGSDPEEVYIGGDPTLKNFFGTSTPSIEWAGCISSLLVNGNHVPLYLKTSSDTIQTCDTHCYPQYNSIENMRFEGDGFIEFPAKILDRTQVTNVSLEFKTKQESVFIMSVFHAPRRFQLEVALSKGRLRIHTTTTRESSLLETQKLVNNDQFHKLRIEYRGGTTYPFLDGIEGLFSIKQQRRQQINRDGILLGGYNGQEPTDQLSYPSLIGCLKNVQINNNVINVFEVNDYRNINLGHCLPQAVWGNCVEFSEWSSPVVFNDLTEVYFVAITIKRNSKGPLLHFTKDSKFDLKVSVADNELDILETLTTFEDKIEFPSNKTFVRLVIQDDADEEVVKIGILEIEDGVRSISYSSDDAGWFATVEVDKSTKYSLSLGQEIDDTNSQFVGGVTDFIFKNKLHNFEPYMATNKLKYCSRNLPPPTLETELILPSCR</sequence>
<feature type="compositionally biased region" description="Basic and acidic residues" evidence="3">
    <location>
        <begin position="731"/>
        <end position="744"/>
    </location>
</feature>
<dbReference type="EMBL" id="KB203854">
    <property type="protein sequence ID" value="ESO82835.1"/>
    <property type="molecule type" value="Genomic_DNA"/>
</dbReference>
<gene>
    <name evidence="5" type="ORF">LOTGIDRAFT_229836</name>
</gene>
<evidence type="ECO:0000313" key="5">
    <source>
        <dbReference type="EMBL" id="ESO82835.1"/>
    </source>
</evidence>
<keyword evidence="2" id="KW-0175">Coiled coil</keyword>
<dbReference type="InterPro" id="IPR050372">
    <property type="entry name" value="Neurexin-related_CASP"/>
</dbReference>
<dbReference type="Pfam" id="PF02210">
    <property type="entry name" value="Laminin_G_2"/>
    <property type="match status" value="2"/>
</dbReference>
<accession>V3ZKE0</accession>
<feature type="coiled-coil region" evidence="2">
    <location>
        <begin position="786"/>
        <end position="813"/>
    </location>
</feature>
<feature type="compositionally biased region" description="Basic and acidic residues" evidence="3">
    <location>
        <begin position="150"/>
        <end position="159"/>
    </location>
</feature>
<evidence type="ECO:0000256" key="1">
    <source>
        <dbReference type="PROSITE-ProRule" id="PRU00122"/>
    </source>
</evidence>
<dbReference type="KEGG" id="lgi:LOTGIDRAFT_229836"/>
<feature type="domain" description="Laminin G" evidence="4">
    <location>
        <begin position="820"/>
        <end position="1001"/>
    </location>
</feature>
<dbReference type="GO" id="GO:0016020">
    <property type="term" value="C:membrane"/>
    <property type="evidence" value="ECO:0007669"/>
    <property type="project" value="UniProtKB-SubCell"/>
</dbReference>
<keyword evidence="1" id="KW-1015">Disulfide bond</keyword>
<dbReference type="HOGENOM" id="CLU_256152_0_0_1"/>
<evidence type="ECO:0000259" key="4">
    <source>
        <dbReference type="PROSITE" id="PS50025"/>
    </source>
</evidence>
<keyword evidence="6" id="KW-1185">Reference proteome</keyword>
<comment type="caution">
    <text evidence="1">Lacks conserved residue(s) required for the propagation of feature annotation.</text>
</comment>
<evidence type="ECO:0000256" key="3">
    <source>
        <dbReference type="SAM" id="MobiDB-lite"/>
    </source>
</evidence>
<dbReference type="OMA" id="QNKMISG"/>
<feature type="domain" description="Laminin G" evidence="4">
    <location>
        <begin position="1008"/>
        <end position="1179"/>
    </location>
</feature>
<reference evidence="5 6" key="1">
    <citation type="journal article" date="2013" name="Nature">
        <title>Insights into bilaterian evolution from three spiralian genomes.</title>
        <authorList>
            <person name="Simakov O."/>
            <person name="Marletaz F."/>
            <person name="Cho S.J."/>
            <person name="Edsinger-Gonzales E."/>
            <person name="Havlak P."/>
            <person name="Hellsten U."/>
            <person name="Kuo D.H."/>
            <person name="Larsson T."/>
            <person name="Lv J."/>
            <person name="Arendt D."/>
            <person name="Savage R."/>
            <person name="Osoegawa K."/>
            <person name="de Jong P."/>
            <person name="Grimwood J."/>
            <person name="Chapman J.A."/>
            <person name="Shapiro H."/>
            <person name="Aerts A."/>
            <person name="Otillar R.P."/>
            <person name="Terry A.Y."/>
            <person name="Boore J.L."/>
            <person name="Grigoriev I.V."/>
            <person name="Lindberg D.R."/>
            <person name="Seaver E.C."/>
            <person name="Weisblat D.A."/>
            <person name="Putnam N.H."/>
            <person name="Rokhsar D.S."/>
        </authorList>
    </citation>
    <scope>NUCLEOTIDE SEQUENCE [LARGE SCALE GENOMIC DNA]</scope>
</reference>
<evidence type="ECO:0000256" key="2">
    <source>
        <dbReference type="SAM" id="Coils"/>
    </source>
</evidence>
<dbReference type="PROSITE" id="PS50025">
    <property type="entry name" value="LAM_G_DOMAIN"/>
    <property type="match status" value="2"/>
</dbReference>
<dbReference type="PANTHER" id="PTHR15036:SF85">
    <property type="entry name" value="SP2353, ISOFORM A"/>
    <property type="match status" value="1"/>
</dbReference>
<dbReference type="SUPFAM" id="SSF49899">
    <property type="entry name" value="Concanavalin A-like lectins/glucanases"/>
    <property type="match status" value="2"/>
</dbReference>
<dbReference type="CDD" id="cd00110">
    <property type="entry name" value="LamG"/>
    <property type="match status" value="2"/>
</dbReference>
<organism evidence="5 6">
    <name type="scientific">Lottia gigantea</name>
    <name type="common">Giant owl limpet</name>
    <dbReference type="NCBI Taxonomy" id="225164"/>
    <lineage>
        <taxon>Eukaryota</taxon>
        <taxon>Metazoa</taxon>
        <taxon>Spiralia</taxon>
        <taxon>Lophotrochozoa</taxon>
        <taxon>Mollusca</taxon>
        <taxon>Gastropoda</taxon>
        <taxon>Patellogastropoda</taxon>
        <taxon>Lottioidea</taxon>
        <taxon>Lottiidae</taxon>
        <taxon>Lottia</taxon>
    </lineage>
</organism>
<evidence type="ECO:0000313" key="6">
    <source>
        <dbReference type="Proteomes" id="UP000030746"/>
    </source>
</evidence>
<dbReference type="SMART" id="SM00282">
    <property type="entry name" value="LamG"/>
    <property type="match status" value="2"/>
</dbReference>
<dbReference type="CTD" id="20248124"/>
<dbReference type="OrthoDB" id="6115035at2759"/>
<protein>
    <recommendedName>
        <fullName evidence="4">Laminin G domain-containing protein</fullName>
    </recommendedName>
</protein>
<feature type="disulfide bond" evidence="1">
    <location>
        <begin position="1152"/>
        <end position="1179"/>
    </location>
</feature>
<name>V3ZKE0_LOTGI</name>
<dbReference type="InterPro" id="IPR001791">
    <property type="entry name" value="Laminin_G"/>
</dbReference>
<feature type="region of interest" description="Disordered" evidence="3">
    <location>
        <begin position="731"/>
        <end position="752"/>
    </location>
</feature>
<dbReference type="PANTHER" id="PTHR15036">
    <property type="entry name" value="PIKACHURIN-LIKE PROTEIN"/>
    <property type="match status" value="1"/>
</dbReference>
<dbReference type="RefSeq" id="XP_009066626.1">
    <property type="nucleotide sequence ID" value="XM_009068378.1"/>
</dbReference>
<dbReference type="Gene3D" id="2.60.120.200">
    <property type="match status" value="2"/>
</dbReference>
<dbReference type="InterPro" id="IPR013320">
    <property type="entry name" value="ConA-like_dom_sf"/>
</dbReference>
<feature type="region of interest" description="Disordered" evidence="3">
    <location>
        <begin position="150"/>
        <end position="175"/>
    </location>
</feature>
<dbReference type="Proteomes" id="UP000030746">
    <property type="component" value="Unassembled WGS sequence"/>
</dbReference>